<dbReference type="InterPro" id="IPR021916">
    <property type="entry name" value="DUF3527"/>
</dbReference>
<evidence type="ECO:0000313" key="2">
    <source>
        <dbReference type="EMBL" id="KAD6119779.1"/>
    </source>
</evidence>
<reference evidence="2 3" key="1">
    <citation type="submission" date="2019-05" db="EMBL/GenBank/DDBJ databases">
        <title>Mikania micrantha, genome provides insights into the molecular mechanism of rapid growth.</title>
        <authorList>
            <person name="Liu B."/>
        </authorList>
    </citation>
    <scope>NUCLEOTIDE SEQUENCE [LARGE SCALE GENOMIC DNA]</scope>
    <source>
        <strain evidence="2">NLD-2019</strain>
        <tissue evidence="2">Leaf</tissue>
    </source>
</reference>
<dbReference type="Pfam" id="PF12043">
    <property type="entry name" value="DUF3527"/>
    <property type="match status" value="2"/>
</dbReference>
<evidence type="ECO:0000313" key="3">
    <source>
        <dbReference type="Proteomes" id="UP000326396"/>
    </source>
</evidence>
<dbReference type="OrthoDB" id="1898655at2759"/>
<gene>
    <name evidence="2" type="ORF">E3N88_11050</name>
</gene>
<dbReference type="EMBL" id="SZYD01000005">
    <property type="protein sequence ID" value="KAD6119779.1"/>
    <property type="molecule type" value="Genomic_DNA"/>
</dbReference>
<comment type="caution">
    <text evidence="2">The sequence shown here is derived from an EMBL/GenBank/DDBJ whole genome shotgun (WGS) entry which is preliminary data.</text>
</comment>
<feature type="compositionally biased region" description="Low complexity" evidence="1">
    <location>
        <begin position="141"/>
        <end position="151"/>
    </location>
</feature>
<feature type="region of interest" description="Disordered" evidence="1">
    <location>
        <begin position="123"/>
        <end position="152"/>
    </location>
</feature>
<sequence length="578" mass="65560">MEMEEIVRYMSKLPSYLERGKIFQDRALNFGVLDWGRLEQWQYHHHHYHHLHHHHKEGVTKTNKYSPSGSISSNRSSLWSHLNISQDEISTKDALVNHSSEKKTTNLTRNKIRCCIKNDFHSQNLPEPKSSVDTGNFQTTSSSASLSSSSSKGKMKIQDELINEIGNFQDSPYGHKALVLNGKKPEEIHSDSKNDVPNLFPFHNKTINKKTSDRRHRLGFSFSMNCKSEDTKSATKTVKLLPVYQNSPEDSKIKEKVKMDLRNCKEVRVADSCMNNMNYSSSSSLSLSSSSRKQARFQMAVKNGHPSFTFAVDDENKDIVTATIRSLTVKDDTNSWIYTFFTVNKDKKTKGNWLYHDMKDKVHGYLPNVTAQMKVSNPSFINCTTREFVLSSVHSGQPEQQILDIQLDNELAAIVVKFPIKEDEDCFNMTVILPGGHHSVPRKGEPSSLIERWRSGGRCDCDGWDVGCRLRTLANNAQSNRTSNPPESFHLYLQPQEDVINEMPVFSLNTLNKGVFSADYDSSLPLLHAFSICISVIECRKSCRDTNLRTYVPKQVDDDVAHVAYASLPPVSLSFGRV</sequence>
<dbReference type="PANTHER" id="PTHR31390:SF4">
    <property type="entry name" value="DUF3527 DOMAIN-CONTAINING PROTEIN"/>
    <property type="match status" value="1"/>
</dbReference>
<accession>A0A5N6PDH0</accession>
<keyword evidence="3" id="KW-1185">Reference proteome</keyword>
<dbReference type="Proteomes" id="UP000326396">
    <property type="component" value="Linkage Group LG13"/>
</dbReference>
<proteinExistence type="predicted"/>
<dbReference type="AlphaFoldDB" id="A0A5N6PDH0"/>
<name>A0A5N6PDH0_9ASTR</name>
<feature type="compositionally biased region" description="Polar residues" evidence="1">
    <location>
        <begin position="123"/>
        <end position="140"/>
    </location>
</feature>
<organism evidence="2 3">
    <name type="scientific">Mikania micrantha</name>
    <name type="common">bitter vine</name>
    <dbReference type="NCBI Taxonomy" id="192012"/>
    <lineage>
        <taxon>Eukaryota</taxon>
        <taxon>Viridiplantae</taxon>
        <taxon>Streptophyta</taxon>
        <taxon>Embryophyta</taxon>
        <taxon>Tracheophyta</taxon>
        <taxon>Spermatophyta</taxon>
        <taxon>Magnoliopsida</taxon>
        <taxon>eudicotyledons</taxon>
        <taxon>Gunneridae</taxon>
        <taxon>Pentapetalae</taxon>
        <taxon>asterids</taxon>
        <taxon>campanulids</taxon>
        <taxon>Asterales</taxon>
        <taxon>Asteraceae</taxon>
        <taxon>Asteroideae</taxon>
        <taxon>Heliantheae alliance</taxon>
        <taxon>Eupatorieae</taxon>
        <taxon>Mikania</taxon>
    </lineage>
</organism>
<evidence type="ECO:0000256" key="1">
    <source>
        <dbReference type="SAM" id="MobiDB-lite"/>
    </source>
</evidence>
<protein>
    <submittedName>
        <fullName evidence="2">Uncharacterized protein</fullName>
    </submittedName>
</protein>
<dbReference type="PANTHER" id="PTHR31390">
    <property type="entry name" value="EXPRESSED PROTEIN"/>
    <property type="match status" value="1"/>
</dbReference>